<dbReference type="PANTHER" id="PTHR33490">
    <property type="entry name" value="BLR5614 PROTEIN-RELATED"/>
    <property type="match status" value="1"/>
</dbReference>
<evidence type="ECO:0000259" key="1">
    <source>
        <dbReference type="SMART" id="SM00460"/>
    </source>
</evidence>
<evidence type="ECO:0000313" key="2">
    <source>
        <dbReference type="EMBL" id="CUX80431.1"/>
    </source>
</evidence>
<dbReference type="InterPro" id="IPR002931">
    <property type="entry name" value="Transglutaminase-like"/>
</dbReference>
<dbReference type="Proteomes" id="UP000050413">
    <property type="component" value="Unassembled WGS sequence"/>
</dbReference>
<dbReference type="EMBL" id="FBYC01000004">
    <property type="protein sequence ID" value="CUX80431.1"/>
    <property type="molecule type" value="Genomic_DNA"/>
</dbReference>
<dbReference type="PATRIC" id="fig|1666912.4.peg.2463"/>
<dbReference type="Pfam" id="PF01841">
    <property type="entry name" value="Transglut_core"/>
    <property type="match status" value="1"/>
</dbReference>
<dbReference type="EMBL" id="LJSG01000008">
    <property type="protein sequence ID" value="KPP93569.1"/>
    <property type="molecule type" value="Genomic_DNA"/>
</dbReference>
<proteinExistence type="predicted"/>
<organism evidence="3 4">
    <name type="scientific">Roseibaca calidilacus</name>
    <dbReference type="NCBI Taxonomy" id="1666912"/>
    <lineage>
        <taxon>Bacteria</taxon>
        <taxon>Pseudomonadati</taxon>
        <taxon>Pseudomonadota</taxon>
        <taxon>Alphaproteobacteria</taxon>
        <taxon>Rhodobacterales</taxon>
        <taxon>Paracoccaceae</taxon>
        <taxon>Roseinatronobacter</taxon>
    </lineage>
</organism>
<evidence type="ECO:0000313" key="4">
    <source>
        <dbReference type="Proteomes" id="UP000050413"/>
    </source>
</evidence>
<dbReference type="RefSeq" id="WP_072245473.1">
    <property type="nucleotide sequence ID" value="NZ_FBYC01000004.1"/>
</dbReference>
<dbReference type="Proteomes" id="UP000182045">
    <property type="component" value="Unassembled WGS sequence"/>
</dbReference>
<sequence>MRLKIEHQTVYSFETPVSYGLQQLRKTPKAARFQNVLNWQIDVTGGIKEVSYLDHHHNIVELVSFEPGTQTLSVTSRGEVELSDDSGVVGPHRGPAPLWLYLRETPRTMARAGVRALTRDIGAGADLAGLHELSAGIRERIAYELGASESSWSAEDAIAAERGVCQDHTHVFIACARRLGVPARYVSGYLMLDDQTAQDAMHAWAEAHVDGLGWVGFDISNGQSPDMRYVRVATGLDYTEAAPVSGRYAGGSAESLSVCIDVAQQ</sequence>
<feature type="domain" description="Transglutaminase-like" evidence="1">
    <location>
        <begin position="157"/>
        <end position="221"/>
    </location>
</feature>
<dbReference type="STRING" id="1666912.Ga0058931_1132"/>
<evidence type="ECO:0000313" key="5">
    <source>
        <dbReference type="Proteomes" id="UP000182045"/>
    </source>
</evidence>
<protein>
    <submittedName>
        <fullName evidence="2">Transglutaminase-like enzyme, putative cysteine protease</fullName>
    </submittedName>
    <submittedName>
        <fullName evidence="3">Transglutaminase-like protein</fullName>
    </submittedName>
</protein>
<name>A0A0N8K852_9RHOB</name>
<dbReference type="InterPro" id="IPR038765">
    <property type="entry name" value="Papain-like_cys_pep_sf"/>
</dbReference>
<reference evidence="2 5" key="2">
    <citation type="submission" date="2016-01" db="EMBL/GenBank/DDBJ databases">
        <authorList>
            <person name="Varghese N."/>
        </authorList>
    </citation>
    <scope>NUCLEOTIDE SEQUENCE [LARGE SCALE GENOMIC DNA]</scope>
    <source>
        <strain evidence="2 5">HL-91</strain>
    </source>
</reference>
<keyword evidence="5" id="KW-1185">Reference proteome</keyword>
<dbReference type="Gene3D" id="3.10.620.30">
    <property type="match status" value="1"/>
</dbReference>
<reference evidence="3 4" key="1">
    <citation type="submission" date="2015-09" db="EMBL/GenBank/DDBJ databases">
        <title>Identification and resolution of microdiversity through metagenomic sequencing of parallel consortia.</title>
        <authorList>
            <person name="Nelson W.C."/>
            <person name="Romine M.F."/>
            <person name="Lindemann S.R."/>
        </authorList>
    </citation>
    <scope>NUCLEOTIDE SEQUENCE [LARGE SCALE GENOMIC DNA]</scope>
    <source>
        <strain evidence="3">HL-91</strain>
    </source>
</reference>
<dbReference type="PANTHER" id="PTHR33490:SF6">
    <property type="entry name" value="SLL1049 PROTEIN"/>
    <property type="match status" value="1"/>
</dbReference>
<dbReference type="SMART" id="SM00460">
    <property type="entry name" value="TGc"/>
    <property type="match status" value="1"/>
</dbReference>
<accession>A0A0N8K852</accession>
<dbReference type="AlphaFoldDB" id="A0A0N8K852"/>
<evidence type="ECO:0000313" key="3">
    <source>
        <dbReference type="EMBL" id="KPP93569.1"/>
    </source>
</evidence>
<dbReference type="InterPro" id="IPR013589">
    <property type="entry name" value="Bac_transglu_N"/>
</dbReference>
<gene>
    <name evidence="2" type="ORF">Ga0058931_1132</name>
    <name evidence="3" type="ORF">HLUCCA05_11380</name>
</gene>
<comment type="caution">
    <text evidence="3">The sequence shown here is derived from an EMBL/GenBank/DDBJ whole genome shotgun (WGS) entry which is preliminary data.</text>
</comment>
<dbReference type="Pfam" id="PF08379">
    <property type="entry name" value="Bact_transglu_N"/>
    <property type="match status" value="1"/>
</dbReference>
<dbReference type="OrthoDB" id="9804023at2"/>
<dbReference type="SUPFAM" id="SSF54001">
    <property type="entry name" value="Cysteine proteinases"/>
    <property type="match status" value="1"/>
</dbReference>